<comment type="subcellular location">
    <subcellularLocation>
        <location evidence="1">Cell membrane</location>
        <topology evidence="1">Multi-pass membrane protein</topology>
    </subcellularLocation>
</comment>
<dbReference type="InterPro" id="IPR029016">
    <property type="entry name" value="GAF-like_dom_sf"/>
</dbReference>
<dbReference type="KEGG" id="atm:ANT_04130"/>
<keyword evidence="6 10" id="KW-1133">Transmembrane helix</keyword>
<evidence type="ECO:0000256" key="10">
    <source>
        <dbReference type="SAM" id="Phobius"/>
    </source>
</evidence>
<dbReference type="Gene3D" id="3.30.450.40">
    <property type="match status" value="1"/>
</dbReference>
<dbReference type="Gene3D" id="1.20.5.1930">
    <property type="match status" value="1"/>
</dbReference>
<dbReference type="Gene3D" id="3.30.565.10">
    <property type="entry name" value="Histidine kinase-like ATPase, C-terminal domain"/>
    <property type="match status" value="1"/>
</dbReference>
<keyword evidence="8 10" id="KW-0472">Membrane</keyword>
<dbReference type="PROSITE" id="PS50109">
    <property type="entry name" value="HIS_KIN"/>
    <property type="match status" value="1"/>
</dbReference>
<keyword evidence="5 12" id="KW-0418">Kinase</keyword>
<dbReference type="STRING" id="926569.ANT_04130"/>
<dbReference type="GO" id="GO:0000155">
    <property type="term" value="F:phosphorelay sensor kinase activity"/>
    <property type="evidence" value="ECO:0007669"/>
    <property type="project" value="InterPro"/>
</dbReference>
<dbReference type="InterPro" id="IPR036890">
    <property type="entry name" value="HATPase_C_sf"/>
</dbReference>
<dbReference type="SUPFAM" id="SSF55874">
    <property type="entry name" value="ATPase domain of HSP90 chaperone/DNA topoisomerase II/histidine kinase"/>
    <property type="match status" value="1"/>
</dbReference>
<dbReference type="Proteomes" id="UP000008922">
    <property type="component" value="Chromosome"/>
</dbReference>
<dbReference type="SMART" id="SM00387">
    <property type="entry name" value="HATPase_c"/>
    <property type="match status" value="1"/>
</dbReference>
<evidence type="ECO:0000256" key="3">
    <source>
        <dbReference type="ARBA" id="ARBA00022679"/>
    </source>
</evidence>
<feature type="transmembrane region" description="Helical" evidence="10">
    <location>
        <begin position="143"/>
        <end position="162"/>
    </location>
</feature>
<dbReference type="CDD" id="cd16917">
    <property type="entry name" value="HATPase_UhpB-NarQ-NarX-like"/>
    <property type="match status" value="1"/>
</dbReference>
<evidence type="ECO:0000256" key="4">
    <source>
        <dbReference type="ARBA" id="ARBA00022692"/>
    </source>
</evidence>
<dbReference type="PANTHER" id="PTHR24421:SF37">
    <property type="entry name" value="SENSOR HISTIDINE KINASE NARS"/>
    <property type="match status" value="1"/>
</dbReference>
<dbReference type="HOGENOM" id="CLU_464359_0_0_0"/>
<dbReference type="RefSeq" id="WP_013558843.1">
    <property type="nucleotide sequence ID" value="NC_014960.1"/>
</dbReference>
<dbReference type="OrthoDB" id="9781904at2"/>
<dbReference type="SUPFAM" id="SSF55781">
    <property type="entry name" value="GAF domain-like"/>
    <property type="match status" value="1"/>
</dbReference>
<sequence>MKRADFPYLADWFAITFRWMAIVALAFSLILYMDGQWLPLALLAGSLVWNLTMTVLAVFNQRLPAHRTLNTLVDLAISMTLFGLTGSATTPIQWVGVLAIAPSAMYFELRGALLIAVMATALETGILYFLFPAQFNLLVVEYLGGLNLAIGLVFGGLSLPLMKRVRTTYHELVRKQHESETAIQRRERERLQAFFDMIETFSSTFNYKRVLEVGIQAGIKAMGLSEAEGARLLAAFFLFEDHTLRYVVGQGFPQRDQNLPLAAQEGILRKALQSGEPQIHHGACDDPELSELVALHTCQSLLIIPLLRGMNVYGILLFAHPDQNFFPPERVEYLMIVGHQAVIAIQNARLFADLQEEKERIVQTQEEAQRKLARDLHDGPTQSVSSIAMRLNIARRLLHQNPTAAEEELAKIEELARRTTQEIRHMLFTLRPLVLESEGLEAALKAMAEKMRDLYQQNVVLDVDPTAVSALDSTQQTVVFYLCEEAVNNARKHAEASQITVRLKYVTNYTDIIGLEISDNGKGFNVNEVMGSYERRGSLGMINLRERADLVNGLLRVDSAPGKGTRIRVFIPLTEEAMDRLHGRVRA</sequence>
<accession>E8N0Q2</accession>
<evidence type="ECO:0000256" key="8">
    <source>
        <dbReference type="ARBA" id="ARBA00023136"/>
    </source>
</evidence>
<keyword evidence="7" id="KW-0902">Two-component regulatory system</keyword>
<dbReference type="eggNOG" id="COG4585">
    <property type="taxonomic scope" value="Bacteria"/>
</dbReference>
<dbReference type="eggNOG" id="COG2203">
    <property type="taxonomic scope" value="Bacteria"/>
</dbReference>
<keyword evidence="3" id="KW-0808">Transferase</keyword>
<reference evidence="12 13" key="1">
    <citation type="submission" date="2010-12" db="EMBL/GenBank/DDBJ databases">
        <title>Whole genome sequence of Anaerolinea thermophila UNI-1.</title>
        <authorList>
            <person name="Narita-Yamada S."/>
            <person name="Kishi E."/>
            <person name="Watanabe Y."/>
            <person name="Takasaki K."/>
            <person name="Ankai A."/>
            <person name="Oguchi A."/>
            <person name="Fukui S."/>
            <person name="Takahashi M."/>
            <person name="Yashiro I."/>
            <person name="Hosoyama A."/>
            <person name="Sekiguchi Y."/>
            <person name="Hanada S."/>
            <person name="Fujita N."/>
        </authorList>
    </citation>
    <scope>NUCLEOTIDE SEQUENCE [LARGE SCALE GENOMIC DNA]</scope>
    <source>
        <strain evidence="13">DSM 14523 / JCM 11388 / NBRC 100420 / UNI-1</strain>
    </source>
</reference>
<dbReference type="InterPro" id="IPR005467">
    <property type="entry name" value="His_kinase_dom"/>
</dbReference>
<evidence type="ECO:0000256" key="2">
    <source>
        <dbReference type="ARBA" id="ARBA00022475"/>
    </source>
</evidence>
<dbReference type="AlphaFoldDB" id="E8N0Q2"/>
<dbReference type="EMBL" id="AP012029">
    <property type="protein sequence ID" value="BAJ62447.1"/>
    <property type="molecule type" value="Genomic_DNA"/>
</dbReference>
<dbReference type="Pfam" id="PF07730">
    <property type="entry name" value="HisKA_3"/>
    <property type="match status" value="1"/>
</dbReference>
<dbReference type="InterPro" id="IPR003018">
    <property type="entry name" value="GAF"/>
</dbReference>
<feature type="coiled-coil region" evidence="9">
    <location>
        <begin position="347"/>
        <end position="374"/>
    </location>
</feature>
<name>E8N0Q2_ANATU</name>
<organism evidence="12 13">
    <name type="scientific">Anaerolinea thermophila (strain DSM 14523 / JCM 11388 / NBRC 100420 / UNI-1)</name>
    <dbReference type="NCBI Taxonomy" id="926569"/>
    <lineage>
        <taxon>Bacteria</taxon>
        <taxon>Bacillati</taxon>
        <taxon>Chloroflexota</taxon>
        <taxon>Anaerolineae</taxon>
        <taxon>Anaerolineales</taxon>
        <taxon>Anaerolineaceae</taxon>
        <taxon>Anaerolinea</taxon>
    </lineage>
</organism>
<dbReference type="InParanoid" id="E8N0Q2"/>
<dbReference type="SMART" id="SM00065">
    <property type="entry name" value="GAF"/>
    <property type="match status" value="1"/>
</dbReference>
<dbReference type="GO" id="GO:0046983">
    <property type="term" value="F:protein dimerization activity"/>
    <property type="evidence" value="ECO:0007669"/>
    <property type="project" value="InterPro"/>
</dbReference>
<feature type="transmembrane region" description="Helical" evidence="10">
    <location>
        <begin position="40"/>
        <end position="59"/>
    </location>
</feature>
<keyword evidence="4 10" id="KW-0812">Transmembrane</keyword>
<dbReference type="InterPro" id="IPR050482">
    <property type="entry name" value="Sensor_HK_TwoCompSys"/>
</dbReference>
<evidence type="ECO:0000256" key="6">
    <source>
        <dbReference type="ARBA" id="ARBA00022989"/>
    </source>
</evidence>
<keyword evidence="2" id="KW-1003">Cell membrane</keyword>
<dbReference type="Pfam" id="PF13185">
    <property type="entry name" value="GAF_2"/>
    <property type="match status" value="1"/>
</dbReference>
<evidence type="ECO:0000313" key="12">
    <source>
        <dbReference type="EMBL" id="BAJ62447.1"/>
    </source>
</evidence>
<dbReference type="InterPro" id="IPR003594">
    <property type="entry name" value="HATPase_dom"/>
</dbReference>
<evidence type="ECO:0000256" key="5">
    <source>
        <dbReference type="ARBA" id="ARBA00022777"/>
    </source>
</evidence>
<gene>
    <name evidence="12" type="ordered locus">ANT_04130</name>
</gene>
<evidence type="ECO:0000256" key="1">
    <source>
        <dbReference type="ARBA" id="ARBA00004651"/>
    </source>
</evidence>
<evidence type="ECO:0000313" key="13">
    <source>
        <dbReference type="Proteomes" id="UP000008922"/>
    </source>
</evidence>
<proteinExistence type="predicted"/>
<evidence type="ECO:0000259" key="11">
    <source>
        <dbReference type="PROSITE" id="PS50109"/>
    </source>
</evidence>
<feature type="transmembrane region" description="Helical" evidence="10">
    <location>
        <begin position="12"/>
        <end position="33"/>
    </location>
</feature>
<evidence type="ECO:0000256" key="9">
    <source>
        <dbReference type="SAM" id="Coils"/>
    </source>
</evidence>
<dbReference type="PANTHER" id="PTHR24421">
    <property type="entry name" value="NITRATE/NITRITE SENSOR PROTEIN NARX-RELATED"/>
    <property type="match status" value="1"/>
</dbReference>
<feature type="domain" description="Histidine kinase" evidence="11">
    <location>
        <begin position="379"/>
        <end position="575"/>
    </location>
</feature>
<dbReference type="Pfam" id="PF02518">
    <property type="entry name" value="HATPase_c"/>
    <property type="match status" value="1"/>
</dbReference>
<feature type="transmembrane region" description="Helical" evidence="10">
    <location>
        <begin position="112"/>
        <end position="131"/>
    </location>
</feature>
<feature type="transmembrane region" description="Helical" evidence="10">
    <location>
        <begin position="79"/>
        <end position="100"/>
    </location>
</feature>
<keyword evidence="9" id="KW-0175">Coiled coil</keyword>
<evidence type="ECO:0000256" key="7">
    <source>
        <dbReference type="ARBA" id="ARBA00023012"/>
    </source>
</evidence>
<protein>
    <submittedName>
        <fullName evidence="12">Two-component sensor histidine kinase</fullName>
    </submittedName>
</protein>
<dbReference type="InterPro" id="IPR011712">
    <property type="entry name" value="Sig_transdc_His_kin_sub3_dim/P"/>
</dbReference>
<dbReference type="GO" id="GO:0005886">
    <property type="term" value="C:plasma membrane"/>
    <property type="evidence" value="ECO:0007669"/>
    <property type="project" value="UniProtKB-SubCell"/>
</dbReference>
<keyword evidence="13" id="KW-1185">Reference proteome</keyword>